<evidence type="ECO:0000256" key="2">
    <source>
        <dbReference type="ARBA" id="ARBA00022679"/>
    </source>
</evidence>
<name>A0A5N5L9A6_9ROSI</name>
<dbReference type="PANTHER" id="PTHR24058">
    <property type="entry name" value="DUAL SPECIFICITY PROTEIN KINASE"/>
    <property type="match status" value="1"/>
</dbReference>
<keyword evidence="8" id="KW-1185">Reference proteome</keyword>
<dbReference type="PANTHER" id="PTHR24058:SF113">
    <property type="entry name" value="HYPOTHETICAL SER-THR PROTEIN KINASE"/>
    <property type="match status" value="1"/>
</dbReference>
<dbReference type="EMBL" id="VDCV01000010">
    <property type="protein sequence ID" value="KAB5538691.1"/>
    <property type="molecule type" value="Genomic_DNA"/>
</dbReference>
<feature type="domain" description="Protein kinase" evidence="6">
    <location>
        <begin position="428"/>
        <end position="766"/>
    </location>
</feature>
<sequence>MAGPETETGRAVPDVEVVLDFLRKNGLKDAELALKEDMTERNNELGSFDFEKFLFVLPPVRIPSNGRQLEVDEFGGGGERLELSSGSPSADEFVSLGSSTAASGVYSSEFSNPYGLHSASQANSETSSDRLSQFGTARDYRDFDMQDDFCWCDEKEEGYFMTPCLNGPDYFSCPSEDKFVMTSETEKQFENSLGLYDKSEGETEGTTGYLDKQCLFNVTFMNNKNEAQSTSYYHFDIRNQLEGDIEGDGSSGSNCKCCEKTGGTYSKNPADCIYLSSEVTDLSDFQLKGGESLADYDIAHVHMGNKNANYYCKKGLNSDWIEGFKSTSDIIENVIDDFQVGDDGEVNGEAHELEAAIGGEDVNADELLRCYNQEDEYEVFNLRVIHRKNRFLKTYTALIFVWYAIYRTGFEENKDLPILLNTVIAGRYYVTEYLGSAAFSKVIQAHDLHTGIDVCLKIIKNDKDFFDQSLDEIKLLKIVNKHDPADERHILRLYDYFYHQEHLFIVCELLKANLYEFQKFSQESGGKAYFTLSRLQVITRQCLEALEYLHHLGIIHCDLKPENILMKSYRRCEIKVIDLGSSCFKSDNLCLYVQSRSYRAPEVILGLPYDQKIDLWSLGCILAELCSGEVLFPNDAVVMILARMIGMLGPIHSEMLMKGQETHKYFTEEYDLYYSNEAMIVNGGKCFLKVPDCNYCTVQLSHNSDSRLAFHDQETNQIEYVFPEESSLEHHLKISDVRFIDFMRNLLELNPLRRLTAKEALEHPWLSHSY</sequence>
<dbReference type="CDD" id="cd14133">
    <property type="entry name" value="PKc_DYRK_like"/>
    <property type="match status" value="1"/>
</dbReference>
<dbReference type="SMART" id="SM00220">
    <property type="entry name" value="S_TKc"/>
    <property type="match status" value="1"/>
</dbReference>
<keyword evidence="4" id="KW-0418">Kinase</keyword>
<dbReference type="GO" id="GO:0004674">
    <property type="term" value="F:protein serine/threonine kinase activity"/>
    <property type="evidence" value="ECO:0007669"/>
    <property type="project" value="UniProtKB-KW"/>
</dbReference>
<dbReference type="Gene3D" id="1.10.510.10">
    <property type="entry name" value="Transferase(Phosphotransferase) domain 1"/>
    <property type="match status" value="1"/>
</dbReference>
<dbReference type="PROSITE" id="PS50011">
    <property type="entry name" value="PROTEIN_KINASE_DOM"/>
    <property type="match status" value="1"/>
</dbReference>
<accession>A0A5N5L9A6</accession>
<keyword evidence="5" id="KW-0067">ATP-binding</keyword>
<comment type="caution">
    <text evidence="7">The sequence shown here is derived from an EMBL/GenBank/DDBJ whole genome shotgun (WGS) entry which is preliminary data.</text>
</comment>
<dbReference type="Pfam" id="PF00069">
    <property type="entry name" value="Pkinase"/>
    <property type="match status" value="1"/>
</dbReference>
<evidence type="ECO:0000256" key="4">
    <source>
        <dbReference type="ARBA" id="ARBA00022777"/>
    </source>
</evidence>
<dbReference type="InterPro" id="IPR050494">
    <property type="entry name" value="Ser_Thr_dual-spec_kinase"/>
</dbReference>
<organism evidence="7 8">
    <name type="scientific">Salix brachista</name>
    <dbReference type="NCBI Taxonomy" id="2182728"/>
    <lineage>
        <taxon>Eukaryota</taxon>
        <taxon>Viridiplantae</taxon>
        <taxon>Streptophyta</taxon>
        <taxon>Embryophyta</taxon>
        <taxon>Tracheophyta</taxon>
        <taxon>Spermatophyta</taxon>
        <taxon>Magnoliopsida</taxon>
        <taxon>eudicotyledons</taxon>
        <taxon>Gunneridae</taxon>
        <taxon>Pentapetalae</taxon>
        <taxon>rosids</taxon>
        <taxon>fabids</taxon>
        <taxon>Malpighiales</taxon>
        <taxon>Salicaceae</taxon>
        <taxon>Saliceae</taxon>
        <taxon>Salix</taxon>
    </lineage>
</organism>
<protein>
    <recommendedName>
        <fullName evidence="6">Protein kinase domain-containing protein</fullName>
    </recommendedName>
</protein>
<dbReference type="FunFam" id="3.30.200.20:FF:000216">
    <property type="entry name" value="Putative serine/threonine-protein kinase dyrk2"/>
    <property type="match status" value="1"/>
</dbReference>
<dbReference type="PROSITE" id="PS00108">
    <property type="entry name" value="PROTEIN_KINASE_ST"/>
    <property type="match status" value="1"/>
</dbReference>
<dbReference type="Gene3D" id="3.30.200.20">
    <property type="entry name" value="Phosphorylase Kinase, domain 1"/>
    <property type="match status" value="1"/>
</dbReference>
<keyword evidence="1" id="KW-0723">Serine/threonine-protein kinase</keyword>
<gene>
    <name evidence="7" type="ORF">DKX38_016224</name>
</gene>
<dbReference type="Proteomes" id="UP000326939">
    <property type="component" value="Chromosome 10"/>
</dbReference>
<proteinExistence type="predicted"/>
<dbReference type="AlphaFoldDB" id="A0A5N5L9A6"/>
<dbReference type="GO" id="GO:0005524">
    <property type="term" value="F:ATP binding"/>
    <property type="evidence" value="ECO:0007669"/>
    <property type="project" value="UniProtKB-KW"/>
</dbReference>
<dbReference type="InterPro" id="IPR000719">
    <property type="entry name" value="Prot_kinase_dom"/>
</dbReference>
<evidence type="ECO:0000256" key="5">
    <source>
        <dbReference type="ARBA" id="ARBA00022840"/>
    </source>
</evidence>
<reference evidence="8" key="1">
    <citation type="journal article" date="2019" name="Gigascience">
        <title>De novo genome assembly of the endangered Acer yangbiense, a plant species with extremely small populations endemic to Yunnan Province, China.</title>
        <authorList>
            <person name="Yang J."/>
            <person name="Wariss H.M."/>
            <person name="Tao L."/>
            <person name="Zhang R."/>
            <person name="Yun Q."/>
            <person name="Hollingsworth P."/>
            <person name="Dao Z."/>
            <person name="Luo G."/>
            <person name="Guo H."/>
            <person name="Ma Y."/>
            <person name="Sun W."/>
        </authorList>
    </citation>
    <scope>NUCLEOTIDE SEQUENCE [LARGE SCALE GENOMIC DNA]</scope>
    <source>
        <strain evidence="8">cv. br00</strain>
    </source>
</reference>
<keyword evidence="3" id="KW-0547">Nucleotide-binding</keyword>
<dbReference type="InterPro" id="IPR008271">
    <property type="entry name" value="Ser/Thr_kinase_AS"/>
</dbReference>
<dbReference type="InterPro" id="IPR011009">
    <property type="entry name" value="Kinase-like_dom_sf"/>
</dbReference>
<evidence type="ECO:0000259" key="6">
    <source>
        <dbReference type="PROSITE" id="PS50011"/>
    </source>
</evidence>
<dbReference type="SUPFAM" id="SSF56112">
    <property type="entry name" value="Protein kinase-like (PK-like)"/>
    <property type="match status" value="1"/>
</dbReference>
<keyword evidence="2" id="KW-0808">Transferase</keyword>
<evidence type="ECO:0000256" key="1">
    <source>
        <dbReference type="ARBA" id="ARBA00022527"/>
    </source>
</evidence>
<evidence type="ECO:0000256" key="3">
    <source>
        <dbReference type="ARBA" id="ARBA00022741"/>
    </source>
</evidence>
<evidence type="ECO:0000313" key="7">
    <source>
        <dbReference type="EMBL" id="KAB5538691.1"/>
    </source>
</evidence>
<evidence type="ECO:0000313" key="8">
    <source>
        <dbReference type="Proteomes" id="UP000326939"/>
    </source>
</evidence>